<dbReference type="GO" id="GO:0016787">
    <property type="term" value="F:hydrolase activity"/>
    <property type="evidence" value="ECO:0007669"/>
    <property type="project" value="UniProtKB-KW"/>
</dbReference>
<dbReference type="Pfam" id="PF14432">
    <property type="entry name" value="DYW_deaminase"/>
    <property type="match status" value="1"/>
</dbReference>
<keyword evidence="9" id="KW-0677">Repeat</keyword>
<keyword evidence="15" id="KW-0460">Magnesium</keyword>
<dbReference type="GO" id="GO:0051321">
    <property type="term" value="P:meiotic cell cycle"/>
    <property type="evidence" value="ECO:0007669"/>
    <property type="project" value="UniProtKB-KW"/>
</dbReference>
<comment type="cofactor">
    <cofactor evidence="2">
        <name>Mg(2+)</name>
        <dbReference type="ChEBI" id="CHEBI:18420"/>
    </cofactor>
</comment>
<evidence type="ECO:0008006" key="30">
    <source>
        <dbReference type="Google" id="ProtNLM"/>
    </source>
</evidence>
<dbReference type="EnsemblPlants" id="Solyc04g051490.3.1">
    <property type="protein sequence ID" value="Solyc04g051490.3.1"/>
    <property type="gene ID" value="Solyc04g051490.3"/>
</dbReference>
<dbReference type="GO" id="GO:0003677">
    <property type="term" value="F:DNA binding"/>
    <property type="evidence" value="ECO:0007669"/>
    <property type="project" value="InterPro"/>
</dbReference>
<evidence type="ECO:0000256" key="3">
    <source>
        <dbReference type="ARBA" id="ARBA00004123"/>
    </source>
</evidence>
<sequence>MSQPISVDILSDDEDDGGNGGYGFSFNQNDTIDLSTPLTIPSKKKQRTEKSTNWNPTVLVIEDDDETPVRPSKSTPSFVADTPMSDLSKPEVSFVRCSLGSSSISDPKSSCLDLTPSMVAETPASELSKYSVPIVRCTKANADSKNCSSSIIDHNKDDGIDGVICLESDNESENSGYHGAWKEEEKLCSTEAVVKETEWSSRLFGSTFSLGIDNFMQMPEDFSHRNLTEAGPSVDHDHPDKENDSLEPNEEASKPKGRGKGNRSNKSSGDVATGKMRMSKEEQLRLKEEKRYQKEQEKLQKAAEKAEAAEQKKLEKEKQKWEKGKFAQKSIVAQIDTKVVELGSIGGHLLTRFAEKGLSYQIKSNPIEKSIVWSMSVPEELSKISSEVIDVPYVLFIFEAEEFCNLVNSKSLMSHVSRVQRLYPLHTVCYLTNKLLAYINKRLTYLITVTAIGDREQGQYKDPANHTGWKRPLIEEVVATLVLSKLTINFVKVHSRHCVDEAELAEHVAGLTCSLASCQFRNKLTRLSVNANGSLIPKDCVDKNQIKKSPWLKALVAIPKVQPRFAIAIWKKYPTMKSLLRVYMDPSKSVHEKEFLLKDLKVEGMMSDDRRLGEICSKRVYRILMAQSGSSKTDDIECGADFFNVLSDPQAHVSKKVILSTKTGADRLTSIFVVGVWTWNLHKLIDESPEPDLVSWSSLISGYSQNGFGKDAIWGFLKMHSLGLRCNEFTFPSVLKACSTEKELCLGKQLHGVVVVTGFDSDVFVANTLVVMYAKCGEFVDSRMLFEEIPERNVVSWNALFSCYTQNDFFSEAMCMFHDMIGSGVRPDEYSLSNILNACTGLGDIVEGKKIHGYLVKLGYGSDPFSSNALVDMYAKGGDLKDAITAFEGIVVPDIVSWNAIIAGCVLHECQGQAIDMLNQMRRSGIWPNMFTLSSALKACAALELPELGKGLHSLLIKKDIILDPFVSVGLIDMYCKCNLTKDARLIYDLMPGKDLIALNAMISGYSQNEADDACLDLFTQTFTQGIGFDQTTLLAILNSAAGLQAANVCKQVHALSVKSGFLCDTFVINSLVDSYGKCTRLDDAARIFYECATLDLPSFTSLITAYALFGQGEEAMKLYLKLQDMDLKPDSFVCSSLLNACANLSAYEQGKQIHAHVLKFGFMSDVFAGNSLVNMYAKCGSIEDASCAFHEVPKKGIVSWSAMIGGLAQHGHAKQALHLFGEMLKDGVSPNHITLVSVLYACNHAGLVAEAKKYFETMKDSFRIEPTQEHYACMIDVLGRAGKLDDAIELVNKMPFEANASVWGALLGAARIHKNVEVGKHAAEMLFSLEPEKSGTHVLLANIYASVGLWGDVAKVRRFMKNSRVKKEPGMSWIEVKDSIYTFIVGDRSHPRSDDIYAKLEELGQLMDKAGYVPMVDIDLHDVERRQKEILLSYHSEKLAVAFGLIAMPPGAPIRVKKNLRICLDCHTAFKFICKIVSREIIIRDINRFHHFKDGSCSCGDYCTANQEEELSKVRLWLLLAERKDLLDGLRLHWKLESSILMREPIYFHPGKMRMCSFGIWIFDTHVDWRFPSIHEVDESFD</sequence>
<keyword evidence="12" id="KW-0498">Mitosis</keyword>
<reference evidence="28" key="1">
    <citation type="journal article" date="2012" name="Nature">
        <title>The tomato genome sequence provides insights into fleshy fruit evolution.</title>
        <authorList>
            <consortium name="Tomato Genome Consortium"/>
        </authorList>
    </citation>
    <scope>NUCLEOTIDE SEQUENCE [LARGE SCALE GENOMIC DNA]</scope>
    <source>
        <strain evidence="28">cv. Heinz 1706</strain>
    </source>
</reference>
<evidence type="ECO:0000256" key="14">
    <source>
        <dbReference type="ARBA" id="ARBA00022837"/>
    </source>
</evidence>
<evidence type="ECO:0000256" key="19">
    <source>
        <dbReference type="ARBA" id="ARBA00023242"/>
    </source>
</evidence>
<evidence type="ECO:0000256" key="24">
    <source>
        <dbReference type="PROSITE-ProRule" id="PRU00708"/>
    </source>
</evidence>
<dbReference type="Gramene" id="Solyc04g051490.3.1">
    <property type="protein sequence ID" value="Solyc04g051490.3.1"/>
    <property type="gene ID" value="Solyc04g051490.3"/>
</dbReference>
<feature type="compositionally biased region" description="Basic and acidic residues" evidence="25">
    <location>
        <begin position="278"/>
        <end position="298"/>
    </location>
</feature>
<dbReference type="CDD" id="cd20083">
    <property type="entry name" value="XPF_nuclease_EME"/>
    <property type="match status" value="1"/>
</dbReference>
<dbReference type="GO" id="GO:0051301">
    <property type="term" value="P:cell division"/>
    <property type="evidence" value="ECO:0007669"/>
    <property type="project" value="UniProtKB-KW"/>
</dbReference>
<organism evidence="28">
    <name type="scientific">Solanum lycopersicum</name>
    <name type="common">Tomato</name>
    <name type="synonym">Lycopersicon esculentum</name>
    <dbReference type="NCBI Taxonomy" id="4081"/>
    <lineage>
        <taxon>Eukaryota</taxon>
        <taxon>Viridiplantae</taxon>
        <taxon>Streptophyta</taxon>
        <taxon>Embryophyta</taxon>
        <taxon>Tracheophyta</taxon>
        <taxon>Spermatophyta</taxon>
        <taxon>Magnoliopsida</taxon>
        <taxon>eudicotyledons</taxon>
        <taxon>Gunneridae</taxon>
        <taxon>Pentapetalae</taxon>
        <taxon>asterids</taxon>
        <taxon>lamiids</taxon>
        <taxon>Solanales</taxon>
        <taxon>Solanaceae</taxon>
        <taxon>Solanoideae</taxon>
        <taxon>Solaneae</taxon>
        <taxon>Solanum</taxon>
        <taxon>Solanum subgen. Lycopersicon</taxon>
    </lineage>
</organism>
<evidence type="ECO:0000256" key="5">
    <source>
        <dbReference type="ARBA" id="ARBA00006643"/>
    </source>
</evidence>
<evidence type="ECO:0000256" key="13">
    <source>
        <dbReference type="ARBA" id="ARBA00022801"/>
    </source>
</evidence>
<dbReference type="Pfam" id="PF12854">
    <property type="entry name" value="PPR_1"/>
    <property type="match status" value="1"/>
</dbReference>
<dbReference type="Pfam" id="PF20430">
    <property type="entry name" value="Eplus_motif"/>
    <property type="match status" value="1"/>
</dbReference>
<dbReference type="PANTHER" id="PTHR21077:SF5">
    <property type="entry name" value="CROSSOVER JUNCTION ENDONUCLEASE MMS4"/>
    <property type="match status" value="1"/>
</dbReference>
<keyword evidence="7" id="KW-0540">Nuclease</keyword>
<dbReference type="Pfam" id="PF21292">
    <property type="entry name" value="EME1-MUS81_C"/>
    <property type="match status" value="1"/>
</dbReference>
<dbReference type="FunFam" id="1.25.40.10:FF:000073">
    <property type="entry name" value="Pentatricopeptide repeat-containing protein chloroplastic"/>
    <property type="match status" value="1"/>
</dbReference>
<evidence type="ECO:0000256" key="17">
    <source>
        <dbReference type="ARBA" id="ARBA00023172"/>
    </source>
</evidence>
<dbReference type="Pfam" id="PF02732">
    <property type="entry name" value="ERCC4"/>
    <property type="match status" value="1"/>
</dbReference>
<evidence type="ECO:0000256" key="7">
    <source>
        <dbReference type="ARBA" id="ARBA00022722"/>
    </source>
</evidence>
<reference evidence="28" key="2">
    <citation type="submission" date="2019-01" db="UniProtKB">
        <authorList>
            <consortium name="EnsemblPlants"/>
        </authorList>
    </citation>
    <scope>IDENTIFICATION</scope>
    <source>
        <strain evidence="28">cv. Heinz 1706</strain>
    </source>
</reference>
<keyword evidence="14" id="KW-0106">Calcium</keyword>
<dbReference type="GO" id="GO:0048476">
    <property type="term" value="C:Holliday junction resolvase complex"/>
    <property type="evidence" value="ECO:0007669"/>
    <property type="project" value="InterPro"/>
</dbReference>
<comment type="subunit">
    <text evidence="23">Forms a heterodimer with MUS81.</text>
</comment>
<dbReference type="FunFam" id="1.10.150.670:FF:000007">
    <property type="entry name" value="Crossover junction endonuclease EME1B"/>
    <property type="match status" value="1"/>
</dbReference>
<dbReference type="GO" id="GO:0016070">
    <property type="term" value="P:RNA metabolic process"/>
    <property type="evidence" value="ECO:0007669"/>
    <property type="project" value="UniProtKB-ARBA"/>
</dbReference>
<dbReference type="Pfam" id="PF13041">
    <property type="entry name" value="PPR_2"/>
    <property type="match status" value="3"/>
</dbReference>
<evidence type="ECO:0000256" key="12">
    <source>
        <dbReference type="ARBA" id="ARBA00022776"/>
    </source>
</evidence>
<evidence type="ECO:0000313" key="29">
    <source>
        <dbReference type="Proteomes" id="UP000004994"/>
    </source>
</evidence>
<proteinExistence type="inferred from homology"/>
<feature type="repeat" description="PPR" evidence="24">
    <location>
        <begin position="1197"/>
        <end position="1231"/>
    </location>
</feature>
<evidence type="ECO:0000256" key="25">
    <source>
        <dbReference type="SAM" id="MobiDB-lite"/>
    </source>
</evidence>
<dbReference type="Proteomes" id="UP000004994">
    <property type="component" value="Chromosome 4"/>
</dbReference>
<dbReference type="InterPro" id="IPR042530">
    <property type="entry name" value="EME1/EME2_C"/>
</dbReference>
<evidence type="ECO:0000256" key="16">
    <source>
        <dbReference type="ARBA" id="ARBA00023054"/>
    </source>
</evidence>
<dbReference type="Gene3D" id="1.10.150.670">
    <property type="entry name" value="Crossover junction endonuclease EME1, DNA-binding domain"/>
    <property type="match status" value="1"/>
</dbReference>
<dbReference type="InParanoid" id="A0A3Q7G4W9"/>
<evidence type="ECO:0000256" key="21">
    <source>
        <dbReference type="ARBA" id="ARBA00023306"/>
    </source>
</evidence>
<dbReference type="Gene3D" id="3.40.50.10130">
    <property type="match status" value="1"/>
</dbReference>
<keyword evidence="6" id="KW-0132">Cell division</keyword>
<evidence type="ECO:0000256" key="23">
    <source>
        <dbReference type="ARBA" id="ARBA00066032"/>
    </source>
</evidence>
<feature type="region of interest" description="Disordered" evidence="25">
    <location>
        <begin position="1"/>
        <end position="84"/>
    </location>
</feature>
<comment type="subcellular location">
    <subcellularLocation>
        <location evidence="3">Nucleus</location>
    </subcellularLocation>
</comment>
<dbReference type="GO" id="GO:0008270">
    <property type="term" value="F:zinc ion binding"/>
    <property type="evidence" value="ECO:0007669"/>
    <property type="project" value="InterPro"/>
</dbReference>
<dbReference type="InterPro" id="IPR047524">
    <property type="entry name" value="XPF_nuclease_EME1_plant/arthr"/>
</dbReference>
<dbReference type="PROSITE" id="PS51375">
    <property type="entry name" value="PPR"/>
    <property type="match status" value="5"/>
</dbReference>
<keyword evidence="19" id="KW-0539">Nucleus</keyword>
<evidence type="ECO:0000256" key="18">
    <source>
        <dbReference type="ARBA" id="ARBA00023204"/>
    </source>
</evidence>
<dbReference type="InterPro" id="IPR006166">
    <property type="entry name" value="ERCC4_domain"/>
</dbReference>
<dbReference type="GO" id="GO:0005634">
    <property type="term" value="C:nucleus"/>
    <property type="evidence" value="ECO:0007669"/>
    <property type="project" value="UniProtKB-SubCell"/>
</dbReference>
<evidence type="ECO:0000256" key="6">
    <source>
        <dbReference type="ARBA" id="ARBA00022618"/>
    </source>
</evidence>
<evidence type="ECO:0000256" key="15">
    <source>
        <dbReference type="ARBA" id="ARBA00022842"/>
    </source>
</evidence>
<keyword evidence="20" id="KW-0469">Meiosis</keyword>
<dbReference type="GO" id="GO:0006310">
    <property type="term" value="P:DNA recombination"/>
    <property type="evidence" value="ECO:0007669"/>
    <property type="project" value="UniProtKB-KW"/>
</dbReference>
<keyword evidence="18" id="KW-0234">DNA repair</keyword>
<dbReference type="InterPro" id="IPR046848">
    <property type="entry name" value="E_motif"/>
</dbReference>
<dbReference type="NCBIfam" id="TIGR00756">
    <property type="entry name" value="PPR"/>
    <property type="match status" value="3"/>
</dbReference>
<dbReference type="FunFam" id="1.25.40.10:FF:000366">
    <property type="entry name" value="Pentatricopeptide (PPR) repeat-containing protein"/>
    <property type="match status" value="1"/>
</dbReference>
<feature type="compositionally biased region" description="Basic and acidic residues" evidence="25">
    <location>
        <begin position="234"/>
        <end position="244"/>
    </location>
</feature>
<keyword evidence="10" id="KW-0255">Endonuclease</keyword>
<evidence type="ECO:0000259" key="27">
    <source>
        <dbReference type="Pfam" id="PF14432"/>
    </source>
</evidence>
<feature type="region of interest" description="Disordered" evidence="25">
    <location>
        <begin position="225"/>
        <end position="298"/>
    </location>
</feature>
<dbReference type="GO" id="GO:0004519">
    <property type="term" value="F:endonuclease activity"/>
    <property type="evidence" value="ECO:0007669"/>
    <property type="project" value="UniProtKB-KW"/>
</dbReference>
<feature type="repeat" description="PPR" evidence="24">
    <location>
        <begin position="793"/>
        <end position="827"/>
    </location>
</feature>
<dbReference type="InterPro" id="IPR011990">
    <property type="entry name" value="TPR-like_helical_dom_sf"/>
</dbReference>
<dbReference type="Pfam" id="PF20431">
    <property type="entry name" value="E_motif"/>
    <property type="match status" value="1"/>
</dbReference>
<keyword evidence="11" id="KW-0227">DNA damage</keyword>
<feature type="compositionally biased region" description="Polar residues" evidence="25">
    <location>
        <begin position="25"/>
        <end position="39"/>
    </location>
</feature>
<evidence type="ECO:0000256" key="2">
    <source>
        <dbReference type="ARBA" id="ARBA00001946"/>
    </source>
</evidence>
<evidence type="ECO:0000313" key="28">
    <source>
        <dbReference type="EnsemblPlants" id="Solyc04g051490.3.1"/>
    </source>
</evidence>
<dbReference type="PaxDb" id="4081-Solyc04g051480.1.1"/>
<protein>
    <recommendedName>
        <fullName evidence="30">DYW domain-containing protein</fullName>
    </recommendedName>
</protein>
<evidence type="ECO:0000259" key="26">
    <source>
        <dbReference type="Pfam" id="PF02732"/>
    </source>
</evidence>
<evidence type="ECO:0000256" key="9">
    <source>
        <dbReference type="ARBA" id="ARBA00022737"/>
    </source>
</evidence>
<keyword evidence="13" id="KW-0378">Hydrolase</keyword>
<dbReference type="InterPro" id="IPR033310">
    <property type="entry name" value="Mms4/EME1/EME2"/>
</dbReference>
<evidence type="ECO:0000256" key="1">
    <source>
        <dbReference type="ARBA" id="ARBA00001913"/>
    </source>
</evidence>
<comment type="similarity">
    <text evidence="5">Belongs to the PPR family. PCMP-H subfamily.</text>
</comment>
<keyword evidence="17" id="KW-0233">DNA recombination</keyword>
<dbReference type="InterPro" id="IPR032867">
    <property type="entry name" value="DYW_dom"/>
</dbReference>
<dbReference type="PANTHER" id="PTHR21077">
    <property type="entry name" value="EME1 PROTEIN"/>
    <property type="match status" value="1"/>
</dbReference>
<dbReference type="Gene3D" id="1.25.40.10">
    <property type="entry name" value="Tetratricopeptide repeat domain"/>
    <property type="match status" value="6"/>
</dbReference>
<evidence type="ECO:0000256" key="10">
    <source>
        <dbReference type="ARBA" id="ARBA00022759"/>
    </source>
</evidence>
<dbReference type="Pfam" id="PF01535">
    <property type="entry name" value="PPR"/>
    <property type="match status" value="3"/>
</dbReference>
<evidence type="ECO:0000256" key="8">
    <source>
        <dbReference type="ARBA" id="ARBA00022723"/>
    </source>
</evidence>
<feature type="repeat" description="PPR" evidence="24">
    <location>
        <begin position="1096"/>
        <end position="1130"/>
    </location>
</feature>
<dbReference type="InterPro" id="IPR002885">
    <property type="entry name" value="PPR_rpt"/>
</dbReference>
<keyword evidence="21" id="KW-0131">Cell cycle</keyword>
<evidence type="ECO:0000256" key="22">
    <source>
        <dbReference type="ARBA" id="ARBA00059712"/>
    </source>
</evidence>
<keyword evidence="16" id="KW-0175">Coiled coil</keyword>
<keyword evidence="8" id="KW-0479">Metal-binding</keyword>
<keyword evidence="29" id="KW-1185">Reference proteome</keyword>
<evidence type="ECO:0000256" key="20">
    <source>
        <dbReference type="ARBA" id="ARBA00023254"/>
    </source>
</evidence>
<evidence type="ECO:0000256" key="4">
    <source>
        <dbReference type="ARBA" id="ARBA00005313"/>
    </source>
</evidence>
<name>A0A3Q7G4W9_SOLLC</name>
<feature type="repeat" description="PPR" evidence="24">
    <location>
        <begin position="894"/>
        <end position="928"/>
    </location>
</feature>
<accession>A0A3Q7G4W9</accession>
<dbReference type="GO" id="GO:0006281">
    <property type="term" value="P:DNA repair"/>
    <property type="evidence" value="ECO:0007669"/>
    <property type="project" value="UniProtKB-KW"/>
</dbReference>
<dbReference type="InterPro" id="IPR046849">
    <property type="entry name" value="E2_motif"/>
</dbReference>
<evidence type="ECO:0000256" key="11">
    <source>
        <dbReference type="ARBA" id="ARBA00022763"/>
    </source>
</evidence>
<comment type="similarity">
    <text evidence="4">Belongs to the EME1/MMS4 family.</text>
</comment>
<feature type="domain" description="ERCC4" evidence="26">
    <location>
        <begin position="335"/>
        <end position="510"/>
    </location>
</feature>
<dbReference type="FunFam" id="1.25.40.10:FF:000031">
    <property type="entry name" value="Pentatricopeptide repeat-containing protein mitochondrial"/>
    <property type="match status" value="1"/>
</dbReference>
<feature type="domain" description="DYW" evidence="27">
    <location>
        <begin position="1412"/>
        <end position="1503"/>
    </location>
</feature>
<comment type="cofactor">
    <cofactor evidence="1">
        <name>Ca(2+)</name>
        <dbReference type="ChEBI" id="CHEBI:29108"/>
    </cofactor>
</comment>
<comment type="function">
    <text evidence="22">Interacts with MUS81 to form a DNA structure-specific endonuclease with substrate preference for branched DNA structures with a 5'-end at the branch nick. Typical substrates include 3'-flap structures, D-loops, replication forks, nicked Holliday junctions and also intact Holliday junctions with a reduced efficiency. May be required in mitosis for the processing of stalled or collapsed replication fork intermediates. Plays a role in DNA repair and in genotoxic stress-induced homologous recombination (HR) in somatic cells. Mediates a subset of meiotic recombination events that are insensitive to crossover interference.</text>
</comment>
<feature type="repeat" description="PPR" evidence="24">
    <location>
        <begin position="692"/>
        <end position="726"/>
    </location>
</feature>
<dbReference type="FunFam" id="1.25.40.10:FF:000344">
    <property type="entry name" value="Pentatricopeptide repeat-containing protein"/>
    <property type="match status" value="1"/>
</dbReference>